<dbReference type="AlphaFoldDB" id="A0A7S3V755"/>
<dbReference type="Gene3D" id="2.40.10.10">
    <property type="entry name" value="Trypsin-like serine proteases"/>
    <property type="match status" value="1"/>
</dbReference>
<name>A0A7S3V755_9STRA</name>
<feature type="compositionally biased region" description="Pro residues" evidence="5">
    <location>
        <begin position="331"/>
        <end position="354"/>
    </location>
</feature>
<accession>A0A7S3V755</accession>
<evidence type="ECO:0000256" key="1">
    <source>
        <dbReference type="ARBA" id="ARBA00007664"/>
    </source>
</evidence>
<dbReference type="InterPro" id="IPR001254">
    <property type="entry name" value="Trypsin_dom"/>
</dbReference>
<feature type="chain" id="PRO_5030688784" description="Peptidase S1 domain-containing protein" evidence="6">
    <location>
        <begin position="24"/>
        <end position="606"/>
    </location>
</feature>
<dbReference type="InterPro" id="IPR001314">
    <property type="entry name" value="Peptidase_S1A"/>
</dbReference>
<evidence type="ECO:0000259" key="7">
    <source>
        <dbReference type="PROSITE" id="PS50240"/>
    </source>
</evidence>
<dbReference type="GO" id="GO:0006508">
    <property type="term" value="P:proteolysis"/>
    <property type="evidence" value="ECO:0007669"/>
    <property type="project" value="UniProtKB-KW"/>
</dbReference>
<dbReference type="SUPFAM" id="SSF50494">
    <property type="entry name" value="Trypsin-like serine proteases"/>
    <property type="match status" value="1"/>
</dbReference>
<evidence type="ECO:0000256" key="6">
    <source>
        <dbReference type="SAM" id="SignalP"/>
    </source>
</evidence>
<dbReference type="InterPro" id="IPR050430">
    <property type="entry name" value="Peptidase_S1"/>
</dbReference>
<dbReference type="InterPro" id="IPR009003">
    <property type="entry name" value="Peptidase_S1_PA"/>
</dbReference>
<keyword evidence="3" id="KW-1015">Disulfide bond</keyword>
<organism evidence="8">
    <name type="scientific">Chaetoceros debilis</name>
    <dbReference type="NCBI Taxonomy" id="122233"/>
    <lineage>
        <taxon>Eukaryota</taxon>
        <taxon>Sar</taxon>
        <taxon>Stramenopiles</taxon>
        <taxon>Ochrophyta</taxon>
        <taxon>Bacillariophyta</taxon>
        <taxon>Coscinodiscophyceae</taxon>
        <taxon>Chaetocerotophycidae</taxon>
        <taxon>Chaetocerotales</taxon>
        <taxon>Chaetocerotaceae</taxon>
        <taxon>Chaetoceros</taxon>
    </lineage>
</organism>
<dbReference type="InterPro" id="IPR033116">
    <property type="entry name" value="TRYPSIN_SER"/>
</dbReference>
<evidence type="ECO:0000256" key="5">
    <source>
        <dbReference type="SAM" id="MobiDB-lite"/>
    </source>
</evidence>
<dbReference type="InterPro" id="IPR043504">
    <property type="entry name" value="Peptidase_S1_PA_chymotrypsin"/>
</dbReference>
<dbReference type="FunFam" id="2.40.10.10:FF:000002">
    <property type="entry name" value="Transmembrane protease serine"/>
    <property type="match status" value="1"/>
</dbReference>
<dbReference type="PROSITE" id="PS50240">
    <property type="entry name" value="TRYPSIN_DOM"/>
    <property type="match status" value="1"/>
</dbReference>
<evidence type="ECO:0000256" key="4">
    <source>
        <dbReference type="RuleBase" id="RU363034"/>
    </source>
</evidence>
<comment type="similarity">
    <text evidence="1">Belongs to the peptidase S1 family.</text>
</comment>
<evidence type="ECO:0000313" key="8">
    <source>
        <dbReference type="EMBL" id="CAE0461754.1"/>
    </source>
</evidence>
<feature type="domain" description="Peptidase S1" evidence="7">
    <location>
        <begin position="70"/>
        <end position="313"/>
    </location>
</feature>
<dbReference type="PANTHER" id="PTHR24276">
    <property type="entry name" value="POLYSERASE-RELATED"/>
    <property type="match status" value="1"/>
</dbReference>
<dbReference type="PANTHER" id="PTHR24276:SF91">
    <property type="entry name" value="AT26814P-RELATED"/>
    <property type="match status" value="1"/>
</dbReference>
<proteinExistence type="inferred from homology"/>
<keyword evidence="4" id="KW-0378">Hydrolase</keyword>
<dbReference type="InterPro" id="IPR018114">
    <property type="entry name" value="TRYPSIN_HIS"/>
</dbReference>
<feature type="compositionally biased region" description="Basic and acidic residues" evidence="5">
    <location>
        <begin position="597"/>
        <end position="606"/>
    </location>
</feature>
<gene>
    <name evidence="8" type="ORF">CDEB00056_LOCUS6595</name>
</gene>
<keyword evidence="6" id="KW-0732">Signal</keyword>
<feature type="signal peptide" evidence="6">
    <location>
        <begin position="1"/>
        <end position="23"/>
    </location>
</feature>
<evidence type="ECO:0000256" key="3">
    <source>
        <dbReference type="ARBA" id="ARBA00023157"/>
    </source>
</evidence>
<dbReference type="SMART" id="SM00020">
    <property type="entry name" value="Tryp_SPc"/>
    <property type="match status" value="1"/>
</dbReference>
<dbReference type="Pfam" id="PF00089">
    <property type="entry name" value="Trypsin"/>
    <property type="match status" value="1"/>
</dbReference>
<feature type="region of interest" description="Disordered" evidence="5">
    <location>
        <begin position="319"/>
        <end position="354"/>
    </location>
</feature>
<evidence type="ECO:0000256" key="2">
    <source>
        <dbReference type="ARBA" id="ARBA00023026"/>
    </source>
</evidence>
<sequence>MVSFKLATAVLAILCLGFPTASNASIDCNIAEHVNKAECFCRFPMNRDKEICKPGSNLKEPAQSNYQSKIFNGDEVAADAYPWFSRAVYRTGGSYQWAGCGASLISPEYVLTAAHCVSDNETVLERLGGYQIGALCAPYGPNAASNCGQKMEYFGIAKITKHPSYITDYVDNDFALIRLDGRSSITPVAIDRGDISPSYEKSATKKNLWPIGLGTTEIGNQASRLNHVNINYVKNDQCNSISSYGGLITPNMMCAADIDQDSCQGDSGGPLYDSDNDALVGVVSWGFGCAEPGFPGVYARISSQFSWIREEACKAHGNPKPSFCTDDMPPMASPPPPRPTPPVSDPRPTPPILPQPPSSCVAGETAVMSVDVDDINVDNNNAITRITKVKNLKIGDMIRGYDADLNPTQCRVEAVGNFGSGEVFGNYTSSHYMLKEKSKVIEEHGTRGDMTIDEKYDLISNCPLVEDEVGNKFGPIDSDFCGGHVKEISWSDYLLLHKAILNVVRESGAFWFSGASYSNFDMVNTHAPHVCRTMVSCMKDNESCHELESASIAFIENGLSDSARKRALAAFHNIGSHRRLGSVSASVTSGGSVRKLRGNDKRESAE</sequence>
<reference evidence="8" key="1">
    <citation type="submission" date="2021-01" db="EMBL/GenBank/DDBJ databases">
        <authorList>
            <person name="Corre E."/>
            <person name="Pelletier E."/>
            <person name="Niang G."/>
            <person name="Scheremetjew M."/>
            <person name="Finn R."/>
            <person name="Kale V."/>
            <person name="Holt S."/>
            <person name="Cochrane G."/>
            <person name="Meng A."/>
            <person name="Brown T."/>
            <person name="Cohen L."/>
        </authorList>
    </citation>
    <scope>NUCLEOTIDE SEQUENCE</scope>
    <source>
        <strain evidence="8">MM31A-1</strain>
    </source>
</reference>
<dbReference type="EMBL" id="HBIO01008622">
    <property type="protein sequence ID" value="CAE0461754.1"/>
    <property type="molecule type" value="Transcribed_RNA"/>
</dbReference>
<protein>
    <recommendedName>
        <fullName evidence="7">Peptidase S1 domain-containing protein</fullName>
    </recommendedName>
</protein>
<dbReference type="PROSITE" id="PS00135">
    <property type="entry name" value="TRYPSIN_SER"/>
    <property type="match status" value="1"/>
</dbReference>
<dbReference type="GO" id="GO:0004252">
    <property type="term" value="F:serine-type endopeptidase activity"/>
    <property type="evidence" value="ECO:0007669"/>
    <property type="project" value="InterPro"/>
</dbReference>
<keyword evidence="4" id="KW-0720">Serine protease</keyword>
<keyword evidence="4" id="KW-0645">Protease</keyword>
<dbReference type="CDD" id="cd00190">
    <property type="entry name" value="Tryp_SPc"/>
    <property type="match status" value="1"/>
</dbReference>
<feature type="compositionally biased region" description="Low complexity" evidence="5">
    <location>
        <begin position="582"/>
        <end position="593"/>
    </location>
</feature>
<dbReference type="PROSITE" id="PS00134">
    <property type="entry name" value="TRYPSIN_HIS"/>
    <property type="match status" value="1"/>
</dbReference>
<keyword evidence="2" id="KW-0843">Virulence</keyword>
<dbReference type="PRINTS" id="PR00722">
    <property type="entry name" value="CHYMOTRYPSIN"/>
</dbReference>
<feature type="region of interest" description="Disordered" evidence="5">
    <location>
        <begin position="582"/>
        <end position="606"/>
    </location>
</feature>